<dbReference type="InterPro" id="IPR045851">
    <property type="entry name" value="AMP-bd_C_sf"/>
</dbReference>
<evidence type="ECO:0000259" key="12">
    <source>
        <dbReference type="Pfam" id="PF01514"/>
    </source>
</evidence>
<feature type="region of interest" description="Disordered" evidence="10">
    <location>
        <begin position="288"/>
        <end position="310"/>
    </location>
</feature>
<dbReference type="GO" id="GO:0009431">
    <property type="term" value="C:bacterial-type flagellum basal body, MS ring"/>
    <property type="evidence" value="ECO:0007669"/>
    <property type="project" value="InterPro"/>
</dbReference>
<keyword evidence="7 11" id="KW-0472">Membrane</keyword>
<evidence type="ECO:0000256" key="1">
    <source>
        <dbReference type="ARBA" id="ARBA00004117"/>
    </source>
</evidence>
<proteinExistence type="inferred from homology"/>
<dbReference type="GO" id="GO:0071973">
    <property type="term" value="P:bacterial-type flagellum-dependent cell motility"/>
    <property type="evidence" value="ECO:0007669"/>
    <property type="project" value="InterPro"/>
</dbReference>
<comment type="function">
    <text evidence="9">The M ring may be actively involved in energy transduction.</text>
</comment>
<dbReference type="InterPro" id="IPR043427">
    <property type="entry name" value="YscJ/FliF"/>
</dbReference>
<evidence type="ECO:0000256" key="11">
    <source>
        <dbReference type="SAM" id="Phobius"/>
    </source>
</evidence>
<evidence type="ECO:0000256" key="5">
    <source>
        <dbReference type="ARBA" id="ARBA00022692"/>
    </source>
</evidence>
<dbReference type="Gene3D" id="3.30.300.30">
    <property type="match status" value="1"/>
</dbReference>
<comment type="similarity">
    <text evidence="3 9">Belongs to the FliF family.</text>
</comment>
<dbReference type="Pfam" id="PF08345">
    <property type="entry name" value="YscJ_FliF_C"/>
    <property type="match status" value="1"/>
</dbReference>
<evidence type="ECO:0000256" key="7">
    <source>
        <dbReference type="ARBA" id="ARBA00023136"/>
    </source>
</evidence>
<reference evidence="15" key="1">
    <citation type="submission" date="2016-11" db="EMBL/GenBank/DDBJ databases">
        <authorList>
            <person name="Varghese N."/>
            <person name="Submissions S."/>
        </authorList>
    </citation>
    <scope>NUCLEOTIDE SEQUENCE [LARGE SCALE GENOMIC DNA]</scope>
    <source>
        <strain evidence="15">DSM 9756</strain>
    </source>
</reference>
<dbReference type="RefSeq" id="WP_084075995.1">
    <property type="nucleotide sequence ID" value="NZ_FQVB01000005.1"/>
</dbReference>
<organism evidence="14 15">
    <name type="scientific">Desulfacinum infernum DSM 9756</name>
    <dbReference type="NCBI Taxonomy" id="1121391"/>
    <lineage>
        <taxon>Bacteria</taxon>
        <taxon>Pseudomonadati</taxon>
        <taxon>Thermodesulfobacteriota</taxon>
        <taxon>Syntrophobacteria</taxon>
        <taxon>Syntrophobacterales</taxon>
        <taxon>Syntrophobacteraceae</taxon>
        <taxon>Desulfacinum</taxon>
    </lineage>
</organism>
<dbReference type="AlphaFoldDB" id="A0A1M4UU53"/>
<dbReference type="InterPro" id="IPR006182">
    <property type="entry name" value="FliF_N_dom"/>
</dbReference>
<keyword evidence="14" id="KW-0966">Cell projection</keyword>
<sequence length="529" mass="58955">MEKLRAFFSRLKSSFLDLPGPQKILTLGSVLLLVGSLAYLAVTFNQVEYAPLYSELSEADLASVVEVLKEKKVPYKLTGTQAVAVPKDKIYETRLALAAEGLPRGSGVGFEIFDQQRLGSTEFVQRINYQRALQGELARTINQMTEVQESRVHLVLPEDALFAEDQKPPRAAVFLKLRPGAQLGQRQLQAIANLVASAVEGLETDNVTIMSTDGKVFYKKDRSESPLEMSAHQLEVKHRVEEDLRNKVQNMLARVVGADKVVAQVSVDLDFSRVEIAEDIYDPDSAVVRSQQRSLETSQGKELTPRGNPDAPINIESRLLENQPGAEQKTFNRQKETVNYEINRINRQIVRSPGTVRKVSVAVVVDGPYRTETSADGNPERVFVGRSPQELKTLEDLVKKAVGFDEGRGDQVSITNVAFASDPLQGLDSPVPENKYLALLRQHQKILFNLLLLLLVFLFVVRPFMKRFQQIGDGEPARGGRHPALPGGEEEDLLEAPKELPLREQVMDLVFENPTQAAQVIRAWIKEDA</sequence>
<evidence type="ECO:0000313" key="15">
    <source>
        <dbReference type="Proteomes" id="UP000184076"/>
    </source>
</evidence>
<evidence type="ECO:0000256" key="6">
    <source>
        <dbReference type="ARBA" id="ARBA00022989"/>
    </source>
</evidence>
<keyword evidence="6 11" id="KW-1133">Transmembrane helix</keyword>
<evidence type="ECO:0000256" key="9">
    <source>
        <dbReference type="PIRNR" id="PIRNR004862"/>
    </source>
</evidence>
<feature type="domain" description="Flagellar M-ring N-terminal" evidence="12">
    <location>
        <begin position="45"/>
        <end position="217"/>
    </location>
</feature>
<dbReference type="STRING" id="1121391.SAMN02745206_00570"/>
<dbReference type="InterPro" id="IPR013556">
    <property type="entry name" value="Flag_M-ring_C"/>
</dbReference>
<gene>
    <name evidence="14" type="ORF">SAMN02745206_00570</name>
</gene>
<dbReference type="GO" id="GO:0005886">
    <property type="term" value="C:plasma membrane"/>
    <property type="evidence" value="ECO:0007669"/>
    <property type="project" value="UniProtKB-SubCell"/>
</dbReference>
<evidence type="ECO:0000256" key="8">
    <source>
        <dbReference type="ARBA" id="ARBA00023143"/>
    </source>
</evidence>
<name>A0A1M4UU53_9BACT</name>
<keyword evidence="4" id="KW-1003">Cell membrane</keyword>
<comment type="subcellular location">
    <subcellularLocation>
        <location evidence="1 9">Bacterial flagellum basal body</location>
    </subcellularLocation>
    <subcellularLocation>
        <location evidence="2">Cell membrane</location>
        <topology evidence="2">Multi-pass membrane protein</topology>
    </subcellularLocation>
</comment>
<accession>A0A1M4UU53</accession>
<protein>
    <recommendedName>
        <fullName evidence="9">Flagellar M-ring protein</fullName>
    </recommendedName>
</protein>
<evidence type="ECO:0000256" key="2">
    <source>
        <dbReference type="ARBA" id="ARBA00004651"/>
    </source>
</evidence>
<feature type="compositionally biased region" description="Polar residues" evidence="10">
    <location>
        <begin position="288"/>
        <end position="301"/>
    </location>
</feature>
<evidence type="ECO:0000256" key="10">
    <source>
        <dbReference type="SAM" id="MobiDB-lite"/>
    </source>
</evidence>
<dbReference type="PANTHER" id="PTHR30046:SF0">
    <property type="entry name" value="FLAGELLAR M-RING PROTEIN"/>
    <property type="match status" value="1"/>
</dbReference>
<dbReference type="InterPro" id="IPR000067">
    <property type="entry name" value="FlgMring_FliF"/>
</dbReference>
<keyword evidence="8 9" id="KW-0975">Bacterial flagellum</keyword>
<keyword evidence="14" id="KW-0969">Cilium</keyword>
<dbReference type="EMBL" id="FQVB01000005">
    <property type="protein sequence ID" value="SHE60291.1"/>
    <property type="molecule type" value="Genomic_DNA"/>
</dbReference>
<dbReference type="GO" id="GO:0003774">
    <property type="term" value="F:cytoskeletal motor activity"/>
    <property type="evidence" value="ECO:0007669"/>
    <property type="project" value="InterPro"/>
</dbReference>
<evidence type="ECO:0000256" key="4">
    <source>
        <dbReference type="ARBA" id="ARBA00022475"/>
    </source>
</evidence>
<evidence type="ECO:0000259" key="13">
    <source>
        <dbReference type="Pfam" id="PF08345"/>
    </source>
</evidence>
<dbReference type="Pfam" id="PF01514">
    <property type="entry name" value="YscJ_FliF"/>
    <property type="match status" value="1"/>
</dbReference>
<feature type="domain" description="Flagellar M-ring C-terminal" evidence="13">
    <location>
        <begin position="252"/>
        <end position="419"/>
    </location>
</feature>
<dbReference type="PIRSF" id="PIRSF004862">
    <property type="entry name" value="FliF"/>
    <property type="match status" value="1"/>
</dbReference>
<dbReference type="Proteomes" id="UP000184076">
    <property type="component" value="Unassembled WGS sequence"/>
</dbReference>
<evidence type="ECO:0000313" key="14">
    <source>
        <dbReference type="EMBL" id="SHE60291.1"/>
    </source>
</evidence>
<dbReference type="PANTHER" id="PTHR30046">
    <property type="entry name" value="FLAGELLAR M-RING PROTEIN"/>
    <property type="match status" value="1"/>
</dbReference>
<dbReference type="NCBIfam" id="TIGR00206">
    <property type="entry name" value="fliF"/>
    <property type="match status" value="1"/>
</dbReference>
<dbReference type="OrthoDB" id="9807026at2"/>
<keyword evidence="15" id="KW-1185">Reference proteome</keyword>
<keyword evidence="5 11" id="KW-0812">Transmembrane</keyword>
<feature type="transmembrane region" description="Helical" evidence="11">
    <location>
        <begin position="446"/>
        <end position="465"/>
    </location>
</feature>
<keyword evidence="14" id="KW-0282">Flagellum</keyword>
<dbReference type="PRINTS" id="PR01009">
    <property type="entry name" value="FLGMRINGFLIF"/>
</dbReference>
<evidence type="ECO:0000256" key="3">
    <source>
        <dbReference type="ARBA" id="ARBA00007971"/>
    </source>
</evidence>